<protein>
    <submittedName>
        <fullName evidence="1">Uncharacterized protein</fullName>
    </submittedName>
</protein>
<dbReference type="AlphaFoldDB" id="A0A8D9HVN5"/>
<accession>A0A8D9HVN5</accession>
<organism evidence="1 2">
    <name type="scientific">Brassica campestris</name>
    <name type="common">Field mustard</name>
    <dbReference type="NCBI Taxonomy" id="3711"/>
    <lineage>
        <taxon>Eukaryota</taxon>
        <taxon>Viridiplantae</taxon>
        <taxon>Streptophyta</taxon>
        <taxon>Embryophyta</taxon>
        <taxon>Tracheophyta</taxon>
        <taxon>Spermatophyta</taxon>
        <taxon>Magnoliopsida</taxon>
        <taxon>eudicotyledons</taxon>
        <taxon>Gunneridae</taxon>
        <taxon>Pentapetalae</taxon>
        <taxon>rosids</taxon>
        <taxon>malvids</taxon>
        <taxon>Brassicales</taxon>
        <taxon>Brassicaceae</taxon>
        <taxon>Brassiceae</taxon>
        <taxon>Brassica</taxon>
    </lineage>
</organism>
<dbReference type="Proteomes" id="UP000694005">
    <property type="component" value="Chromosome A04"/>
</dbReference>
<dbReference type="EMBL" id="LS974620">
    <property type="protein sequence ID" value="CAG7905829.1"/>
    <property type="molecule type" value="Genomic_DNA"/>
</dbReference>
<evidence type="ECO:0000313" key="1">
    <source>
        <dbReference type="EMBL" id="CAG7905829.1"/>
    </source>
</evidence>
<sequence>MSSSNSFRLWMDKPHMDPNTNLLMEEYAKGIIEFMTFVQKQPKANTGFMSNYKFWYLHGETTGYEYGSSSEPQTVDRLEEPRTEVDHGVGTEQMVNDHYRGEEPNVEARKFFDMLEAGK</sequence>
<reference evidence="1 2" key="1">
    <citation type="submission" date="2021-07" db="EMBL/GenBank/DDBJ databases">
        <authorList>
            <consortium name="Genoscope - CEA"/>
            <person name="William W."/>
        </authorList>
    </citation>
    <scope>NUCLEOTIDE SEQUENCE [LARGE SCALE GENOMIC DNA]</scope>
</reference>
<gene>
    <name evidence="1" type="ORF">BRAPAZ1V2_A04P07300.2</name>
</gene>
<proteinExistence type="predicted"/>
<evidence type="ECO:0000313" key="2">
    <source>
        <dbReference type="Proteomes" id="UP000694005"/>
    </source>
</evidence>
<dbReference type="Gramene" id="A04p07300.2_BraZ1">
    <property type="protein sequence ID" value="A04p07300.2_BraZ1.CDS"/>
    <property type="gene ID" value="A04g07300.2_BraZ1"/>
</dbReference>
<name>A0A8D9HVN5_BRACM</name>